<organism evidence="2 3">
    <name type="scientific">Sorangium atrum</name>
    <dbReference type="NCBI Taxonomy" id="2995308"/>
    <lineage>
        <taxon>Bacteria</taxon>
        <taxon>Pseudomonadati</taxon>
        <taxon>Myxococcota</taxon>
        <taxon>Polyangia</taxon>
        <taxon>Polyangiales</taxon>
        <taxon>Polyangiaceae</taxon>
        <taxon>Sorangium</taxon>
    </lineage>
</organism>
<reference evidence="2 3" key="1">
    <citation type="submission" date="2023-01" db="EMBL/GenBank/DDBJ databases">
        <title>Minimal conservation of predation-associated metabolite biosynthetic gene clusters underscores biosynthetic potential of Myxococcota including descriptions for ten novel species: Archangium lansinium sp. nov., Myxococcus landrumus sp. nov., Nannocystis bai.</title>
        <authorList>
            <person name="Ahearne A."/>
            <person name="Stevens C."/>
            <person name="Dowd S."/>
        </authorList>
    </citation>
    <scope>NUCLEOTIDE SEQUENCE [LARGE SCALE GENOMIC DNA]</scope>
    <source>
        <strain evidence="2 3">WIWO2</strain>
    </source>
</reference>
<comment type="caution">
    <text evidence="2">The sequence shown here is derived from an EMBL/GenBank/DDBJ whole genome shotgun (WGS) entry which is preliminary data.</text>
</comment>
<proteinExistence type="predicted"/>
<dbReference type="PROSITE" id="PS51257">
    <property type="entry name" value="PROKAR_LIPOPROTEIN"/>
    <property type="match status" value="1"/>
</dbReference>
<feature type="signal peptide" evidence="1">
    <location>
        <begin position="1"/>
        <end position="22"/>
    </location>
</feature>
<dbReference type="Proteomes" id="UP001217485">
    <property type="component" value="Unassembled WGS sequence"/>
</dbReference>
<keyword evidence="3" id="KW-1185">Reference proteome</keyword>
<evidence type="ECO:0008006" key="4">
    <source>
        <dbReference type="Google" id="ProtNLM"/>
    </source>
</evidence>
<name>A0ABT5CAC6_9BACT</name>
<evidence type="ECO:0000313" key="3">
    <source>
        <dbReference type="Proteomes" id="UP001217485"/>
    </source>
</evidence>
<evidence type="ECO:0000256" key="1">
    <source>
        <dbReference type="SAM" id="SignalP"/>
    </source>
</evidence>
<feature type="chain" id="PRO_5046114918" description="Secreted protein" evidence="1">
    <location>
        <begin position="23"/>
        <end position="203"/>
    </location>
</feature>
<sequence length="203" mass="21151">MYRRHRLLLCLMSCALSSAACVIEPIDQAGTEGSDTDPGPVLLEQSAGGVSTGGSGFPVCVAMGVPTPDLTFITESGPYCDHSDWLSSPAGATRYTVKFVPSPSSDPVNCNDTFRIVLRSVKSMSPSECATATGQLNIWKKGSSGCWYLASAIPKLGSYNDNNGLCGFVALYNAPADTPAIIASASASSSSGPMPLELISDWN</sequence>
<evidence type="ECO:0000313" key="2">
    <source>
        <dbReference type="EMBL" id="MDC0683387.1"/>
    </source>
</evidence>
<dbReference type="RefSeq" id="WP_272101524.1">
    <property type="nucleotide sequence ID" value="NZ_JAQNDK010000004.1"/>
</dbReference>
<keyword evidence="1" id="KW-0732">Signal</keyword>
<gene>
    <name evidence="2" type="ORF">POL72_36995</name>
</gene>
<protein>
    <recommendedName>
        <fullName evidence="4">Secreted protein</fullName>
    </recommendedName>
</protein>
<dbReference type="EMBL" id="JAQNDK010000004">
    <property type="protein sequence ID" value="MDC0683387.1"/>
    <property type="molecule type" value="Genomic_DNA"/>
</dbReference>
<accession>A0ABT5CAC6</accession>